<sequence>MFTPSEPDQMDVEKPCDKEERSRACSQSKSHTLEESTPQVDLNQESNKLNVEETCDDVVEHHTDVLHDDLHAFEDLKNIVPLVDIQRRLKGKNPLIEKLSKKPKKRDDDVSHCPIAIEKTLIPVATYSDSVDLEYEDDDVFFQVFANIYASYVPSFPVRG</sequence>
<name>A0AAP0I5I7_9MAGN</name>
<proteinExistence type="predicted"/>
<comment type="caution">
    <text evidence="2">The sequence shown here is derived from an EMBL/GenBank/DDBJ whole genome shotgun (WGS) entry which is preliminary data.</text>
</comment>
<evidence type="ECO:0000313" key="2">
    <source>
        <dbReference type="EMBL" id="KAK9109041.1"/>
    </source>
</evidence>
<evidence type="ECO:0000256" key="1">
    <source>
        <dbReference type="SAM" id="MobiDB-lite"/>
    </source>
</evidence>
<feature type="compositionally biased region" description="Polar residues" evidence="1">
    <location>
        <begin position="24"/>
        <end position="46"/>
    </location>
</feature>
<keyword evidence="3" id="KW-1185">Reference proteome</keyword>
<reference evidence="2 3" key="1">
    <citation type="submission" date="2024-01" db="EMBL/GenBank/DDBJ databases">
        <title>Genome assemblies of Stephania.</title>
        <authorList>
            <person name="Yang L."/>
        </authorList>
    </citation>
    <scope>NUCLEOTIDE SEQUENCE [LARGE SCALE GENOMIC DNA]</scope>
    <source>
        <strain evidence="2">QJT</strain>
        <tissue evidence="2">Leaf</tissue>
    </source>
</reference>
<feature type="region of interest" description="Disordered" evidence="1">
    <location>
        <begin position="1"/>
        <end position="46"/>
    </location>
</feature>
<dbReference type="Proteomes" id="UP001417504">
    <property type="component" value="Unassembled WGS sequence"/>
</dbReference>
<dbReference type="EMBL" id="JBBNAE010000007">
    <property type="protein sequence ID" value="KAK9109041.1"/>
    <property type="molecule type" value="Genomic_DNA"/>
</dbReference>
<feature type="compositionally biased region" description="Basic and acidic residues" evidence="1">
    <location>
        <begin position="11"/>
        <end position="23"/>
    </location>
</feature>
<evidence type="ECO:0000313" key="3">
    <source>
        <dbReference type="Proteomes" id="UP001417504"/>
    </source>
</evidence>
<organism evidence="2 3">
    <name type="scientific">Stephania japonica</name>
    <dbReference type="NCBI Taxonomy" id="461633"/>
    <lineage>
        <taxon>Eukaryota</taxon>
        <taxon>Viridiplantae</taxon>
        <taxon>Streptophyta</taxon>
        <taxon>Embryophyta</taxon>
        <taxon>Tracheophyta</taxon>
        <taxon>Spermatophyta</taxon>
        <taxon>Magnoliopsida</taxon>
        <taxon>Ranunculales</taxon>
        <taxon>Menispermaceae</taxon>
        <taxon>Menispermoideae</taxon>
        <taxon>Cissampelideae</taxon>
        <taxon>Stephania</taxon>
    </lineage>
</organism>
<protein>
    <submittedName>
        <fullName evidence="2">Uncharacterized protein</fullName>
    </submittedName>
</protein>
<dbReference type="AlphaFoldDB" id="A0AAP0I5I7"/>
<accession>A0AAP0I5I7</accession>
<gene>
    <name evidence="2" type="ORF">Sjap_017101</name>
</gene>